<keyword evidence="2" id="KW-1185">Reference proteome</keyword>
<sequence length="59" mass="7039">MVLAIAVSDICFSIVHDLHLKAVFNYLIEITKFKQRLWQKFNNKMTKLHLLSITRTFKM</sequence>
<organism evidence="1 2">
    <name type="scientific">Brachionus plicatilis</name>
    <name type="common">Marine rotifer</name>
    <name type="synonym">Brachionus muelleri</name>
    <dbReference type="NCBI Taxonomy" id="10195"/>
    <lineage>
        <taxon>Eukaryota</taxon>
        <taxon>Metazoa</taxon>
        <taxon>Spiralia</taxon>
        <taxon>Gnathifera</taxon>
        <taxon>Rotifera</taxon>
        <taxon>Eurotatoria</taxon>
        <taxon>Monogononta</taxon>
        <taxon>Pseudotrocha</taxon>
        <taxon>Ploima</taxon>
        <taxon>Brachionidae</taxon>
        <taxon>Brachionus</taxon>
    </lineage>
</organism>
<dbReference type="EMBL" id="REGN01009484">
    <property type="protein sequence ID" value="RNA01076.1"/>
    <property type="molecule type" value="Genomic_DNA"/>
</dbReference>
<protein>
    <submittedName>
        <fullName evidence="1">Uncharacterized protein</fullName>
    </submittedName>
</protein>
<dbReference type="Proteomes" id="UP000276133">
    <property type="component" value="Unassembled WGS sequence"/>
</dbReference>
<gene>
    <name evidence="1" type="ORF">BpHYR1_051585</name>
</gene>
<dbReference type="AlphaFoldDB" id="A0A3M7PPP1"/>
<evidence type="ECO:0000313" key="2">
    <source>
        <dbReference type="Proteomes" id="UP000276133"/>
    </source>
</evidence>
<proteinExistence type="predicted"/>
<evidence type="ECO:0000313" key="1">
    <source>
        <dbReference type="EMBL" id="RNA01076.1"/>
    </source>
</evidence>
<name>A0A3M7PPP1_BRAPC</name>
<comment type="caution">
    <text evidence="1">The sequence shown here is derived from an EMBL/GenBank/DDBJ whole genome shotgun (WGS) entry which is preliminary data.</text>
</comment>
<reference evidence="1 2" key="1">
    <citation type="journal article" date="2018" name="Sci. Rep.">
        <title>Genomic signatures of local adaptation to the degree of environmental predictability in rotifers.</title>
        <authorList>
            <person name="Franch-Gras L."/>
            <person name="Hahn C."/>
            <person name="Garcia-Roger E.M."/>
            <person name="Carmona M.J."/>
            <person name="Serra M."/>
            <person name="Gomez A."/>
        </authorList>
    </citation>
    <scope>NUCLEOTIDE SEQUENCE [LARGE SCALE GENOMIC DNA]</scope>
    <source>
        <strain evidence="1">HYR1</strain>
    </source>
</reference>
<accession>A0A3M7PPP1</accession>